<reference evidence="1 2" key="1">
    <citation type="submission" date="2017-09" db="EMBL/GenBank/DDBJ databases">
        <title>Large-scale bioinformatics analysis of Bacillus genomes uncovers conserved roles of natural products in bacterial physiology.</title>
        <authorList>
            <consortium name="Agbiome Team Llc"/>
            <person name="Bleich R.M."/>
            <person name="Kirk G.J."/>
            <person name="Santa Maria K.C."/>
            <person name="Allen S.E."/>
            <person name="Farag S."/>
            <person name="Shank E.A."/>
            <person name="Bowers A."/>
        </authorList>
    </citation>
    <scope>NUCLEOTIDE SEQUENCE [LARGE SCALE GENOMIC DNA]</scope>
    <source>
        <strain evidence="1 2">AFS024404</strain>
    </source>
</reference>
<comment type="caution">
    <text evidence="1">The sequence shown here is derived from an EMBL/GenBank/DDBJ whole genome shotgun (WGS) entry which is preliminary data.</text>
</comment>
<gene>
    <name evidence="1" type="ORF">CN263_17305</name>
</gene>
<dbReference type="EMBL" id="NTRC01000012">
    <property type="protein sequence ID" value="PFD20462.1"/>
    <property type="molecule type" value="Genomic_DNA"/>
</dbReference>
<evidence type="ECO:0000313" key="2">
    <source>
        <dbReference type="Proteomes" id="UP000219743"/>
    </source>
</evidence>
<protein>
    <submittedName>
        <fullName evidence="1">Uncharacterized protein</fullName>
    </submittedName>
</protein>
<sequence length="172" mass="19655">MASINGIEIKTYTTFKGHDLQPLRQATVYMDGKKIGMISEDAWGGPMNINVKNYVEVEKRLFEYASHENFSGHALKNIELLFGLLLDLVSVEKRAKKAWKENDKAIIISAGLRDYHLQEIKQIKHIPMLTVYTINSKLTENQLMERMEKVANENNAEALVFKSLHDFSLKAS</sequence>
<name>A0A9X6VJP6_BACCE</name>
<dbReference type="AlphaFoldDB" id="A0A9X6VJP6"/>
<evidence type="ECO:0000313" key="1">
    <source>
        <dbReference type="EMBL" id="PFD20462.1"/>
    </source>
</evidence>
<dbReference type="RefSeq" id="WP_098330384.1">
    <property type="nucleotide sequence ID" value="NZ_NTRC01000012.1"/>
</dbReference>
<accession>A0A9X6VJP6</accession>
<dbReference type="Proteomes" id="UP000219743">
    <property type="component" value="Unassembled WGS sequence"/>
</dbReference>
<proteinExistence type="predicted"/>
<organism evidence="1 2">
    <name type="scientific">Bacillus cereus</name>
    <dbReference type="NCBI Taxonomy" id="1396"/>
    <lineage>
        <taxon>Bacteria</taxon>
        <taxon>Bacillati</taxon>
        <taxon>Bacillota</taxon>
        <taxon>Bacilli</taxon>
        <taxon>Bacillales</taxon>
        <taxon>Bacillaceae</taxon>
        <taxon>Bacillus</taxon>
        <taxon>Bacillus cereus group</taxon>
    </lineage>
</organism>